<protein>
    <submittedName>
        <fullName evidence="2">Uncharacterized protein</fullName>
    </submittedName>
</protein>
<dbReference type="EMBL" id="CAMAPF010001001">
    <property type="protein sequence ID" value="CAH9137541.1"/>
    <property type="molecule type" value="Genomic_DNA"/>
</dbReference>
<evidence type="ECO:0000256" key="1">
    <source>
        <dbReference type="SAM" id="MobiDB-lite"/>
    </source>
</evidence>
<keyword evidence="3" id="KW-1185">Reference proteome</keyword>
<name>A0AAV0FQZ0_9ASTE</name>
<proteinExistence type="predicted"/>
<comment type="caution">
    <text evidence="2">The sequence shown here is derived from an EMBL/GenBank/DDBJ whole genome shotgun (WGS) entry which is preliminary data.</text>
</comment>
<dbReference type="AlphaFoldDB" id="A0AAV0FQZ0"/>
<feature type="region of interest" description="Disordered" evidence="1">
    <location>
        <begin position="1"/>
        <end position="20"/>
    </location>
</feature>
<organism evidence="2 3">
    <name type="scientific">Cuscuta epithymum</name>
    <dbReference type="NCBI Taxonomy" id="186058"/>
    <lineage>
        <taxon>Eukaryota</taxon>
        <taxon>Viridiplantae</taxon>
        <taxon>Streptophyta</taxon>
        <taxon>Embryophyta</taxon>
        <taxon>Tracheophyta</taxon>
        <taxon>Spermatophyta</taxon>
        <taxon>Magnoliopsida</taxon>
        <taxon>eudicotyledons</taxon>
        <taxon>Gunneridae</taxon>
        <taxon>Pentapetalae</taxon>
        <taxon>asterids</taxon>
        <taxon>lamiids</taxon>
        <taxon>Solanales</taxon>
        <taxon>Convolvulaceae</taxon>
        <taxon>Cuscuteae</taxon>
        <taxon>Cuscuta</taxon>
        <taxon>Cuscuta subgen. Cuscuta</taxon>
    </lineage>
</organism>
<evidence type="ECO:0000313" key="2">
    <source>
        <dbReference type="EMBL" id="CAH9137541.1"/>
    </source>
</evidence>
<sequence>MQLDQSCSSSAGWKSGAEIKSDGGQIGDSFWEHSRLFSTSKHSVPPNINVNFSVMNIAGIENVPTMDRNFNLRTFLVAPKNFIILDNDERMRGTTLREVCRSFANFALEYYNEDMERMGNLAEKILQLALLARVCLTFQME</sequence>
<feature type="compositionally biased region" description="Polar residues" evidence="1">
    <location>
        <begin position="1"/>
        <end position="12"/>
    </location>
</feature>
<accession>A0AAV0FQZ0</accession>
<evidence type="ECO:0000313" key="3">
    <source>
        <dbReference type="Proteomes" id="UP001152523"/>
    </source>
</evidence>
<gene>
    <name evidence="2" type="ORF">CEPIT_LOCUS36102</name>
</gene>
<reference evidence="2" key="1">
    <citation type="submission" date="2022-07" db="EMBL/GenBank/DDBJ databases">
        <authorList>
            <person name="Macas J."/>
            <person name="Novak P."/>
            <person name="Neumann P."/>
        </authorList>
    </citation>
    <scope>NUCLEOTIDE SEQUENCE</scope>
</reference>
<dbReference type="Proteomes" id="UP001152523">
    <property type="component" value="Unassembled WGS sequence"/>
</dbReference>